<feature type="non-terminal residue" evidence="2">
    <location>
        <position position="160"/>
    </location>
</feature>
<organism evidence="2 3">
    <name type="scientific">Rhynchophorus ferrugineus</name>
    <name type="common">Red palm weevil</name>
    <name type="synonym">Curculio ferrugineus</name>
    <dbReference type="NCBI Taxonomy" id="354439"/>
    <lineage>
        <taxon>Eukaryota</taxon>
        <taxon>Metazoa</taxon>
        <taxon>Ecdysozoa</taxon>
        <taxon>Arthropoda</taxon>
        <taxon>Hexapoda</taxon>
        <taxon>Insecta</taxon>
        <taxon>Pterygota</taxon>
        <taxon>Neoptera</taxon>
        <taxon>Endopterygota</taxon>
        <taxon>Coleoptera</taxon>
        <taxon>Polyphaga</taxon>
        <taxon>Cucujiformia</taxon>
        <taxon>Curculionidae</taxon>
        <taxon>Dryophthorinae</taxon>
        <taxon>Rhynchophorus</taxon>
    </lineage>
</organism>
<proteinExistence type="predicted"/>
<feature type="compositionally biased region" description="Basic and acidic residues" evidence="1">
    <location>
        <begin position="95"/>
        <end position="106"/>
    </location>
</feature>
<evidence type="ECO:0000313" key="2">
    <source>
        <dbReference type="EMBL" id="KAF7263926.1"/>
    </source>
</evidence>
<feature type="compositionally biased region" description="Basic residues" evidence="1">
    <location>
        <begin position="65"/>
        <end position="91"/>
    </location>
</feature>
<evidence type="ECO:0000313" key="3">
    <source>
        <dbReference type="Proteomes" id="UP000625711"/>
    </source>
</evidence>
<dbReference type="Proteomes" id="UP000625711">
    <property type="component" value="Unassembled WGS sequence"/>
</dbReference>
<name>A0A834M1A1_RHYFE</name>
<reference evidence="2" key="1">
    <citation type="submission" date="2020-08" db="EMBL/GenBank/DDBJ databases">
        <title>Genome sequencing and assembly of the red palm weevil Rhynchophorus ferrugineus.</title>
        <authorList>
            <person name="Dias G.B."/>
            <person name="Bergman C.M."/>
            <person name="Manee M."/>
        </authorList>
    </citation>
    <scope>NUCLEOTIDE SEQUENCE</scope>
    <source>
        <strain evidence="2">AA-2017</strain>
        <tissue evidence="2">Whole larva</tissue>
    </source>
</reference>
<sequence length="160" mass="18833">MNSNQVLGELMNIYRQIVKKDPSLSERSRRDYIKEAIFRDYGVELSDLEYDYFLDEMNLQESEIHRRRKKPKLSCGSPKKHQSSHHGKRLSKSQTPEKHTDSHQRETEVLADEFVEYLDITTTEEAAETRVIHLVDYTPPESPAVSRRSSFWSELDDFLN</sequence>
<dbReference type="EMBL" id="JAACXV010018746">
    <property type="protein sequence ID" value="KAF7263926.1"/>
    <property type="molecule type" value="Genomic_DNA"/>
</dbReference>
<dbReference type="AlphaFoldDB" id="A0A834M1A1"/>
<protein>
    <submittedName>
        <fullName evidence="2">Uncharacterized protein</fullName>
    </submittedName>
</protein>
<feature type="region of interest" description="Disordered" evidence="1">
    <location>
        <begin position="64"/>
        <end position="106"/>
    </location>
</feature>
<gene>
    <name evidence="2" type="ORF">GWI33_000900</name>
</gene>
<keyword evidence="3" id="KW-1185">Reference proteome</keyword>
<accession>A0A834M1A1</accession>
<evidence type="ECO:0000256" key="1">
    <source>
        <dbReference type="SAM" id="MobiDB-lite"/>
    </source>
</evidence>
<comment type="caution">
    <text evidence="2">The sequence shown here is derived from an EMBL/GenBank/DDBJ whole genome shotgun (WGS) entry which is preliminary data.</text>
</comment>